<feature type="transmembrane region" description="Helical" evidence="1">
    <location>
        <begin position="151"/>
        <end position="170"/>
    </location>
</feature>
<comment type="caution">
    <text evidence="2">The sequence shown here is derived from an EMBL/GenBank/DDBJ whole genome shotgun (WGS) entry which is preliminary data.</text>
</comment>
<organism evidence="2 3">
    <name type="scientific">Symbiodinium natans</name>
    <dbReference type="NCBI Taxonomy" id="878477"/>
    <lineage>
        <taxon>Eukaryota</taxon>
        <taxon>Sar</taxon>
        <taxon>Alveolata</taxon>
        <taxon>Dinophyceae</taxon>
        <taxon>Suessiales</taxon>
        <taxon>Symbiodiniaceae</taxon>
        <taxon>Symbiodinium</taxon>
    </lineage>
</organism>
<proteinExistence type="predicted"/>
<keyword evidence="1" id="KW-0472">Membrane</keyword>
<name>A0A812NCT9_9DINO</name>
<protein>
    <submittedName>
        <fullName evidence="2">Uncharacterized protein</fullName>
    </submittedName>
</protein>
<keyword evidence="1" id="KW-0812">Transmembrane</keyword>
<keyword evidence="3" id="KW-1185">Reference proteome</keyword>
<keyword evidence="1" id="KW-1133">Transmembrane helix</keyword>
<reference evidence="2" key="1">
    <citation type="submission" date="2021-02" db="EMBL/GenBank/DDBJ databases">
        <authorList>
            <person name="Dougan E. K."/>
            <person name="Rhodes N."/>
            <person name="Thang M."/>
            <person name="Chan C."/>
        </authorList>
    </citation>
    <scope>NUCLEOTIDE SEQUENCE</scope>
</reference>
<evidence type="ECO:0000313" key="2">
    <source>
        <dbReference type="EMBL" id="CAE7310312.1"/>
    </source>
</evidence>
<dbReference type="AlphaFoldDB" id="A0A812NCT9"/>
<sequence length="188" mass="20449">MLQVGVAGMWRPARAQPKTELLAGGVRPNPSARVKLGTKDDMCSLASTTSSRPVAMSVTVFFGTRWSLNARTRRCKARALPDEERYWELSEEERARFVEEMDTNAPYRYLLLFLAALLVGKALPDAVFSYLKNLAGIRGAVLDPSMLAFDALLCGLGVGLAYAALTLLGAPELPEPPEREKSAGPPPK</sequence>
<evidence type="ECO:0000256" key="1">
    <source>
        <dbReference type="SAM" id="Phobius"/>
    </source>
</evidence>
<evidence type="ECO:0000313" key="3">
    <source>
        <dbReference type="Proteomes" id="UP000604046"/>
    </source>
</evidence>
<accession>A0A812NCT9</accession>
<dbReference type="OrthoDB" id="10390147at2759"/>
<gene>
    <name evidence="2" type="ORF">SNAT2548_LOCUS16301</name>
</gene>
<dbReference type="Proteomes" id="UP000604046">
    <property type="component" value="Unassembled WGS sequence"/>
</dbReference>
<feature type="transmembrane region" description="Helical" evidence="1">
    <location>
        <begin position="109"/>
        <end position="131"/>
    </location>
</feature>
<dbReference type="EMBL" id="CAJNDS010002079">
    <property type="protein sequence ID" value="CAE7310312.1"/>
    <property type="molecule type" value="Genomic_DNA"/>
</dbReference>